<dbReference type="EMBL" id="CP016359">
    <property type="protein sequence ID" value="APU68005.1"/>
    <property type="molecule type" value="Genomic_DNA"/>
</dbReference>
<dbReference type="Proteomes" id="UP000186230">
    <property type="component" value="Chromosome"/>
</dbReference>
<keyword evidence="2" id="KW-1185">Reference proteome</keyword>
<organism evidence="1 2">
    <name type="scientific">Christiangramia flava JLT2011</name>
    <dbReference type="NCBI Taxonomy" id="1229726"/>
    <lineage>
        <taxon>Bacteria</taxon>
        <taxon>Pseudomonadati</taxon>
        <taxon>Bacteroidota</taxon>
        <taxon>Flavobacteriia</taxon>
        <taxon>Flavobacteriales</taxon>
        <taxon>Flavobacteriaceae</taxon>
        <taxon>Christiangramia</taxon>
    </lineage>
</organism>
<name>A0A1L7I4G6_9FLAO</name>
<accession>A0A1L7I4G6</accession>
<dbReference type="KEGG" id="gfl:GRFL_1281"/>
<evidence type="ECO:0000313" key="2">
    <source>
        <dbReference type="Proteomes" id="UP000186230"/>
    </source>
</evidence>
<gene>
    <name evidence="1" type="ORF">GRFL_1281</name>
</gene>
<dbReference type="STRING" id="1229726.GRFL_1281"/>
<dbReference type="AlphaFoldDB" id="A0A1L7I4G6"/>
<evidence type="ECO:0000313" key="1">
    <source>
        <dbReference type="EMBL" id="APU68005.1"/>
    </source>
</evidence>
<proteinExistence type="predicted"/>
<sequence>MELLQQILVLITFLIALGYLITRFVGKPAFLGGKKKATGSCGVASDCKCGD</sequence>
<reference evidence="1 2" key="1">
    <citation type="submission" date="2016-07" db="EMBL/GenBank/DDBJ databases">
        <title>Multi-omics approach to identify versatile polysaccharide utilization systems of a marine flavobacterium Gramella flava.</title>
        <authorList>
            <person name="Tang K."/>
        </authorList>
    </citation>
    <scope>NUCLEOTIDE SEQUENCE [LARGE SCALE GENOMIC DNA]</scope>
    <source>
        <strain evidence="1 2">JLT2011</strain>
    </source>
</reference>
<dbReference type="RefSeq" id="WP_169833969.1">
    <property type="nucleotide sequence ID" value="NZ_AMRU01000002.1"/>
</dbReference>
<protein>
    <submittedName>
        <fullName evidence="1">Uncharacterized protein</fullName>
    </submittedName>
</protein>